<dbReference type="Proteomes" id="UP000005801">
    <property type="component" value="Unassembled WGS sequence"/>
</dbReference>
<dbReference type="STRING" id="391625.PPSIR1_14530"/>
<protein>
    <submittedName>
        <fullName evidence="1">Uncharacterized protein</fullName>
    </submittedName>
</protein>
<organism evidence="1 2">
    <name type="scientific">Plesiocystis pacifica SIR-1</name>
    <dbReference type="NCBI Taxonomy" id="391625"/>
    <lineage>
        <taxon>Bacteria</taxon>
        <taxon>Pseudomonadati</taxon>
        <taxon>Myxococcota</taxon>
        <taxon>Polyangia</taxon>
        <taxon>Nannocystales</taxon>
        <taxon>Nannocystaceae</taxon>
        <taxon>Plesiocystis</taxon>
    </lineage>
</organism>
<dbReference type="AlphaFoldDB" id="A6GF99"/>
<keyword evidence="2" id="KW-1185">Reference proteome</keyword>
<reference evidence="1 2" key="1">
    <citation type="submission" date="2007-06" db="EMBL/GenBank/DDBJ databases">
        <authorList>
            <person name="Shimkets L."/>
            <person name="Ferriera S."/>
            <person name="Johnson J."/>
            <person name="Kravitz S."/>
            <person name="Beeson K."/>
            <person name="Sutton G."/>
            <person name="Rogers Y.-H."/>
            <person name="Friedman R."/>
            <person name="Frazier M."/>
            <person name="Venter J.C."/>
        </authorList>
    </citation>
    <scope>NUCLEOTIDE SEQUENCE [LARGE SCALE GENOMIC DNA]</scope>
    <source>
        <strain evidence="1 2">SIR-1</strain>
    </source>
</reference>
<comment type="caution">
    <text evidence="1">The sequence shown here is derived from an EMBL/GenBank/DDBJ whole genome shotgun (WGS) entry which is preliminary data.</text>
</comment>
<sequence length="64" mass="6947">MARKSTKQEILVVGSKVKAIVRDAGLRSDGELVAALSGRVHAMLEGAIVRCTRNMRSTVRPQDL</sequence>
<dbReference type="RefSeq" id="WP_006975389.1">
    <property type="nucleotide sequence ID" value="NZ_ABCS01000091.1"/>
</dbReference>
<gene>
    <name evidence="1" type="ORF">PPSIR1_14530</name>
</gene>
<accession>A6GF99</accession>
<dbReference type="EMBL" id="ABCS01000091">
    <property type="protein sequence ID" value="EDM75440.1"/>
    <property type="molecule type" value="Genomic_DNA"/>
</dbReference>
<proteinExistence type="predicted"/>
<name>A6GF99_9BACT</name>
<evidence type="ECO:0000313" key="2">
    <source>
        <dbReference type="Proteomes" id="UP000005801"/>
    </source>
</evidence>
<dbReference type="OrthoDB" id="5522163at2"/>
<evidence type="ECO:0000313" key="1">
    <source>
        <dbReference type="EMBL" id="EDM75440.1"/>
    </source>
</evidence>